<protein>
    <submittedName>
        <fullName evidence="2">PF14358 domain protein</fullName>
    </submittedName>
</protein>
<keyword evidence="3" id="KW-1185">Reference proteome</keyword>
<dbReference type="STRING" id="1111454.HMPREF1250_0627"/>
<dbReference type="EMBL" id="AWXA01000011">
    <property type="protein sequence ID" value="ERT61040.1"/>
    <property type="molecule type" value="Genomic_DNA"/>
</dbReference>
<feature type="transmembrane region" description="Helical" evidence="1">
    <location>
        <begin position="189"/>
        <end position="212"/>
    </location>
</feature>
<dbReference type="PATRIC" id="fig|1111454.3.peg.718"/>
<evidence type="ECO:0000313" key="3">
    <source>
        <dbReference type="Proteomes" id="UP000017090"/>
    </source>
</evidence>
<gene>
    <name evidence="2" type="ORF">HMPREF1250_0627</name>
</gene>
<evidence type="ECO:0000256" key="1">
    <source>
        <dbReference type="SAM" id="Phobius"/>
    </source>
</evidence>
<dbReference type="AlphaFoldDB" id="U7UNY0"/>
<proteinExistence type="predicted"/>
<feature type="transmembrane region" description="Helical" evidence="1">
    <location>
        <begin position="112"/>
        <end position="129"/>
    </location>
</feature>
<keyword evidence="1" id="KW-0812">Transmembrane</keyword>
<name>U7UNY0_9FIRM</name>
<reference evidence="2 3" key="1">
    <citation type="submission" date="2013-09" db="EMBL/GenBank/DDBJ databases">
        <authorList>
            <person name="Durkin A.S."/>
            <person name="Haft D.R."/>
            <person name="McCorrison J."/>
            <person name="Torralba M."/>
            <person name="Gillis M."/>
            <person name="Haft D.H."/>
            <person name="Methe B."/>
            <person name="Sutton G."/>
            <person name="Nelson K.E."/>
        </authorList>
    </citation>
    <scope>NUCLEOTIDE SEQUENCE [LARGE SCALE GENOMIC DNA]</scope>
    <source>
        <strain evidence="2 3">BV3C16-1</strain>
    </source>
</reference>
<sequence>MKKRNILSSLLLVSFLITFCYRLLPPIVHEITGVALVVLTGMHLYFNRSWLRSLAKGRYTARRVLTLTVNAALLSCFIAIVVTGTIISHHLFTGVYPLSLARNLTIHQLHVSLPYVMLILIGIHLGLHWPMIWQQLKTRMHLANEGICRIAGYLAVVAFIALGGCSISLNQIAGRIMGKHVFTTPAIGYGLGVFIALLLAFIAMNAVIGYALHKALSKKACPFA</sequence>
<dbReference type="RefSeq" id="WP_023053207.1">
    <property type="nucleotide sequence ID" value="NZ_AWXA01000011.1"/>
</dbReference>
<dbReference type="Proteomes" id="UP000017090">
    <property type="component" value="Unassembled WGS sequence"/>
</dbReference>
<feature type="transmembrane region" description="Helical" evidence="1">
    <location>
        <begin position="30"/>
        <end position="46"/>
    </location>
</feature>
<feature type="transmembrane region" description="Helical" evidence="1">
    <location>
        <begin position="150"/>
        <end position="169"/>
    </location>
</feature>
<comment type="caution">
    <text evidence="2">The sequence shown here is derived from an EMBL/GenBank/DDBJ whole genome shotgun (WGS) entry which is preliminary data.</text>
</comment>
<organism evidence="2 3">
    <name type="scientific">Megasphaera vaginalis</name>
    <name type="common">ex Srinivasan et al. 2021</name>
    <dbReference type="NCBI Taxonomy" id="1111454"/>
    <lineage>
        <taxon>Bacteria</taxon>
        <taxon>Bacillati</taxon>
        <taxon>Bacillota</taxon>
        <taxon>Negativicutes</taxon>
        <taxon>Veillonellales</taxon>
        <taxon>Veillonellaceae</taxon>
        <taxon>Megasphaera</taxon>
    </lineage>
</organism>
<accession>U7UNY0</accession>
<dbReference type="eggNOG" id="ENOG502ZTJV">
    <property type="taxonomic scope" value="Bacteria"/>
</dbReference>
<dbReference type="OrthoDB" id="9768004at2"/>
<keyword evidence="1" id="KW-1133">Transmembrane helix</keyword>
<evidence type="ECO:0000313" key="2">
    <source>
        <dbReference type="EMBL" id="ERT61040.1"/>
    </source>
</evidence>
<keyword evidence="1" id="KW-0472">Membrane</keyword>
<feature type="transmembrane region" description="Helical" evidence="1">
    <location>
        <begin position="67"/>
        <end position="92"/>
    </location>
</feature>